<keyword evidence="3" id="KW-1185">Reference proteome</keyword>
<comment type="caution">
    <text evidence="2">The sequence shown here is derived from an EMBL/GenBank/DDBJ whole genome shotgun (WGS) entry which is preliminary data.</text>
</comment>
<protein>
    <submittedName>
        <fullName evidence="2">Uncharacterized protein</fullName>
    </submittedName>
</protein>
<organism evidence="2 3">
    <name type="scientific">Vibrio zhanjiangensis</name>
    <dbReference type="NCBI Taxonomy" id="1046128"/>
    <lineage>
        <taxon>Bacteria</taxon>
        <taxon>Pseudomonadati</taxon>
        <taxon>Pseudomonadota</taxon>
        <taxon>Gammaproteobacteria</taxon>
        <taxon>Vibrionales</taxon>
        <taxon>Vibrionaceae</taxon>
        <taxon>Vibrio</taxon>
    </lineage>
</organism>
<evidence type="ECO:0000256" key="1">
    <source>
        <dbReference type="SAM" id="MobiDB-lite"/>
    </source>
</evidence>
<dbReference type="Proteomes" id="UP001157138">
    <property type="component" value="Unassembled WGS sequence"/>
</dbReference>
<name>A0ABQ6F6K7_9VIBR</name>
<sequence>MQKPLSTEQQKVMVERCQVLFLYYSVVGRNRLDAYMAWDARKAEHMLNTLYELVQTWPERYPEMKYVFMAEASRLSLWHDYFMKKVQAEMKSQEEPKTQQATQTSLWGRVQQVFTRDASHSQEGMPVTLLPNKEA</sequence>
<dbReference type="RefSeq" id="WP_284194046.1">
    <property type="nucleotide sequence ID" value="NZ_BSPW01000096.1"/>
</dbReference>
<dbReference type="EMBL" id="BSPW01000096">
    <property type="protein sequence ID" value="GLT20225.1"/>
    <property type="molecule type" value="Genomic_DNA"/>
</dbReference>
<gene>
    <name evidence="2" type="ORF">GCM10007938_40080</name>
</gene>
<accession>A0ABQ6F6K7</accession>
<evidence type="ECO:0000313" key="3">
    <source>
        <dbReference type="Proteomes" id="UP001157138"/>
    </source>
</evidence>
<reference evidence="3" key="1">
    <citation type="journal article" date="2019" name="Int. J. Syst. Evol. Microbiol.">
        <title>The Global Catalogue of Microorganisms (GCM) 10K type strain sequencing project: providing services to taxonomists for standard genome sequencing and annotation.</title>
        <authorList>
            <consortium name="The Broad Institute Genomics Platform"/>
            <consortium name="The Broad Institute Genome Sequencing Center for Infectious Disease"/>
            <person name="Wu L."/>
            <person name="Ma J."/>
        </authorList>
    </citation>
    <scope>NUCLEOTIDE SEQUENCE [LARGE SCALE GENOMIC DNA]</scope>
    <source>
        <strain evidence="3">NBRC 108723</strain>
    </source>
</reference>
<proteinExistence type="predicted"/>
<feature type="region of interest" description="Disordered" evidence="1">
    <location>
        <begin position="116"/>
        <end position="135"/>
    </location>
</feature>
<evidence type="ECO:0000313" key="2">
    <source>
        <dbReference type="EMBL" id="GLT20225.1"/>
    </source>
</evidence>